<dbReference type="GO" id="GO:0004197">
    <property type="term" value="F:cysteine-type endopeptidase activity"/>
    <property type="evidence" value="ECO:0007669"/>
    <property type="project" value="InterPro"/>
</dbReference>
<feature type="compositionally biased region" description="Gly residues" evidence="1">
    <location>
        <begin position="84"/>
        <end position="93"/>
    </location>
</feature>
<name>A0A1I2IBQ3_9BACT</name>
<dbReference type="Gene3D" id="3.40.50.1460">
    <property type="match status" value="1"/>
</dbReference>
<evidence type="ECO:0000256" key="1">
    <source>
        <dbReference type="SAM" id="MobiDB-lite"/>
    </source>
</evidence>
<dbReference type="InterPro" id="IPR029030">
    <property type="entry name" value="Caspase-like_dom_sf"/>
</dbReference>
<sequence>MSRRIVLPLAALLLTPACKQQQIATATPIDELPPLIIPAELRVDAGSMGSGGSETRIADNDVRDDRAPANSDWRAAADEPGPRNSGGGGGKASAGGLVSASPQPTAYALIVGIEKYRDVTPAGGARSDAEKFAELARVTLGVPEDNIKLLLDDRASRTDIAKQLRWLQANVPSGGRVYFYFSGHGAPEPTSGVSYIVPFDGDPQYLKETAIPMTEVLGDLEKTKAKDVLAMADSCFSGAGGRSVLAPGTRPLVRVEEVKPQTRVAMLSASSGAEISGPAADGSGGLFSKYLIEALGSGQGDINGDGQISLKELAEWVGPRVKREAKKANREQTPHLSLGKKLSTADEFIVSWGYSR</sequence>
<organism evidence="4 5">
    <name type="scientific">Nannocystis exedens</name>
    <dbReference type="NCBI Taxonomy" id="54"/>
    <lineage>
        <taxon>Bacteria</taxon>
        <taxon>Pseudomonadati</taxon>
        <taxon>Myxococcota</taxon>
        <taxon>Polyangia</taxon>
        <taxon>Nannocystales</taxon>
        <taxon>Nannocystaceae</taxon>
        <taxon>Nannocystis</taxon>
    </lineage>
</organism>
<feature type="domain" description="Peptidase C14 caspase" evidence="3">
    <location>
        <begin position="107"/>
        <end position="337"/>
    </location>
</feature>
<dbReference type="Proteomes" id="UP000199400">
    <property type="component" value="Unassembled WGS sequence"/>
</dbReference>
<proteinExistence type="predicted"/>
<keyword evidence="2" id="KW-0732">Signal</keyword>
<dbReference type="Pfam" id="PF00656">
    <property type="entry name" value="Peptidase_C14"/>
    <property type="match status" value="1"/>
</dbReference>
<feature type="region of interest" description="Disordered" evidence="1">
    <location>
        <begin position="46"/>
        <end position="98"/>
    </location>
</feature>
<protein>
    <submittedName>
        <fullName evidence="4">Caspase domain-containing protein</fullName>
    </submittedName>
</protein>
<evidence type="ECO:0000313" key="4">
    <source>
        <dbReference type="EMBL" id="SFF39078.1"/>
    </source>
</evidence>
<dbReference type="RefSeq" id="WP_100793536.1">
    <property type="nucleotide sequence ID" value="NZ_FOMX01000060.1"/>
</dbReference>
<evidence type="ECO:0000256" key="2">
    <source>
        <dbReference type="SAM" id="SignalP"/>
    </source>
</evidence>
<accession>A0A1I2IBQ3</accession>
<dbReference type="OrthoDB" id="9759662at2"/>
<feature type="chain" id="PRO_5011790246" evidence="2">
    <location>
        <begin position="20"/>
        <end position="356"/>
    </location>
</feature>
<feature type="signal peptide" evidence="2">
    <location>
        <begin position="1"/>
        <end position="19"/>
    </location>
</feature>
<dbReference type="InterPro" id="IPR011600">
    <property type="entry name" value="Pept_C14_caspase"/>
</dbReference>
<feature type="compositionally biased region" description="Basic and acidic residues" evidence="1">
    <location>
        <begin position="56"/>
        <end position="67"/>
    </location>
</feature>
<dbReference type="SUPFAM" id="SSF52129">
    <property type="entry name" value="Caspase-like"/>
    <property type="match status" value="1"/>
</dbReference>
<keyword evidence="5" id="KW-1185">Reference proteome</keyword>
<dbReference type="PROSITE" id="PS00018">
    <property type="entry name" value="EF_HAND_1"/>
    <property type="match status" value="1"/>
</dbReference>
<reference evidence="5" key="1">
    <citation type="submission" date="2016-10" db="EMBL/GenBank/DDBJ databases">
        <authorList>
            <person name="Varghese N."/>
            <person name="Submissions S."/>
        </authorList>
    </citation>
    <scope>NUCLEOTIDE SEQUENCE [LARGE SCALE GENOMIC DNA]</scope>
    <source>
        <strain evidence="5">ATCC 25963</strain>
    </source>
</reference>
<dbReference type="STRING" id="54.SAMN02745121_08547"/>
<dbReference type="EMBL" id="FOMX01000060">
    <property type="protein sequence ID" value="SFF39078.1"/>
    <property type="molecule type" value="Genomic_DNA"/>
</dbReference>
<dbReference type="AlphaFoldDB" id="A0A1I2IBQ3"/>
<evidence type="ECO:0000313" key="5">
    <source>
        <dbReference type="Proteomes" id="UP000199400"/>
    </source>
</evidence>
<dbReference type="InterPro" id="IPR018247">
    <property type="entry name" value="EF_Hand_1_Ca_BS"/>
</dbReference>
<dbReference type="GO" id="GO:0006508">
    <property type="term" value="P:proteolysis"/>
    <property type="evidence" value="ECO:0007669"/>
    <property type="project" value="InterPro"/>
</dbReference>
<gene>
    <name evidence="4" type="ORF">SAMN02745121_08547</name>
</gene>
<evidence type="ECO:0000259" key="3">
    <source>
        <dbReference type="Pfam" id="PF00656"/>
    </source>
</evidence>